<dbReference type="Pfam" id="PF01408">
    <property type="entry name" value="GFO_IDH_MocA"/>
    <property type="match status" value="1"/>
</dbReference>
<dbReference type="InterPro" id="IPR036291">
    <property type="entry name" value="NAD(P)-bd_dom_sf"/>
</dbReference>
<proteinExistence type="predicted"/>
<dbReference type="PANTHER" id="PTHR43818">
    <property type="entry name" value="BCDNA.GH03377"/>
    <property type="match status" value="1"/>
</dbReference>
<feature type="domain" description="Gfo/Idh/MocA-like oxidoreductase N-terminal" evidence="2">
    <location>
        <begin position="39"/>
        <end position="165"/>
    </location>
</feature>
<name>A0ABW5VJC3_9FLAO</name>
<dbReference type="Gene3D" id="3.40.50.720">
    <property type="entry name" value="NAD(P)-binding Rossmann-like Domain"/>
    <property type="match status" value="1"/>
</dbReference>
<keyword evidence="1" id="KW-1133">Transmembrane helix</keyword>
<feature type="transmembrane region" description="Helical" evidence="1">
    <location>
        <begin position="12"/>
        <end position="29"/>
    </location>
</feature>
<protein>
    <submittedName>
        <fullName evidence="3">Gfo/Idh/MocA family protein</fullName>
    </submittedName>
</protein>
<keyword evidence="1" id="KW-0812">Transmembrane</keyword>
<reference evidence="4" key="1">
    <citation type="journal article" date="2019" name="Int. J. Syst. Evol. Microbiol.">
        <title>The Global Catalogue of Microorganisms (GCM) 10K type strain sequencing project: providing services to taxonomists for standard genome sequencing and annotation.</title>
        <authorList>
            <consortium name="The Broad Institute Genomics Platform"/>
            <consortium name="The Broad Institute Genome Sequencing Center for Infectious Disease"/>
            <person name="Wu L."/>
            <person name="Ma J."/>
        </authorList>
    </citation>
    <scope>NUCLEOTIDE SEQUENCE [LARGE SCALE GENOMIC DNA]</scope>
    <source>
        <strain evidence="4">KCTC 52924</strain>
    </source>
</reference>
<dbReference type="InterPro" id="IPR000683">
    <property type="entry name" value="Gfo/Idh/MocA-like_OxRdtase_N"/>
</dbReference>
<dbReference type="InterPro" id="IPR006311">
    <property type="entry name" value="TAT_signal"/>
</dbReference>
<accession>A0ABW5VJC3</accession>
<keyword evidence="1" id="KW-0472">Membrane</keyword>
<dbReference type="RefSeq" id="WP_251808667.1">
    <property type="nucleotide sequence ID" value="NZ_CP166679.1"/>
</dbReference>
<evidence type="ECO:0000313" key="3">
    <source>
        <dbReference type="EMBL" id="MFD2791799.1"/>
    </source>
</evidence>
<organism evidence="3 4">
    <name type="scientific">Arenibacter antarcticus</name>
    <dbReference type="NCBI Taxonomy" id="2040469"/>
    <lineage>
        <taxon>Bacteria</taxon>
        <taxon>Pseudomonadati</taxon>
        <taxon>Bacteroidota</taxon>
        <taxon>Flavobacteriia</taxon>
        <taxon>Flavobacteriales</taxon>
        <taxon>Flavobacteriaceae</taxon>
        <taxon>Arenibacter</taxon>
    </lineage>
</organism>
<evidence type="ECO:0000259" key="2">
    <source>
        <dbReference type="Pfam" id="PF01408"/>
    </source>
</evidence>
<dbReference type="PROSITE" id="PS51318">
    <property type="entry name" value="TAT"/>
    <property type="match status" value="1"/>
</dbReference>
<evidence type="ECO:0000256" key="1">
    <source>
        <dbReference type="SAM" id="Phobius"/>
    </source>
</evidence>
<dbReference type="SUPFAM" id="SSF51735">
    <property type="entry name" value="NAD(P)-binding Rossmann-fold domains"/>
    <property type="match status" value="1"/>
</dbReference>
<dbReference type="EMBL" id="JBHUOK010000034">
    <property type="protein sequence ID" value="MFD2791799.1"/>
    <property type="molecule type" value="Genomic_DNA"/>
</dbReference>
<sequence length="346" mass="37223">MGNNRRNFIKSTTLAGIGLGLAGNISLYANSKSTSKGRIGIIGLDTSHVTAFTKSINDAERAEFKGFSVVAAYPTKGSADMPASIDRLDKFTEEIRAMGVEIVTSIEELLTKVDFILLESVDGRRHLEEALPVLKSGKRMFVDKPLSNSLEGAVALFEASKKYNAPMFSASSTRFAPESVAIIKGNEAIGEVLGAHTYGPAGKQLGHLDMAYYGIHGIEALFTLMGTGCKEVTRFDTPSSTVVTGVWSDGRIGVFTATPEGGKASFGGVVHGSKGVAEKVKILDGYDPLIVEIINFFKTGVVPVSRTETLEIFAFMAAADESKLRRGKPVVLEEMMRKAEMQLQKR</sequence>
<evidence type="ECO:0000313" key="4">
    <source>
        <dbReference type="Proteomes" id="UP001597532"/>
    </source>
</evidence>
<dbReference type="Proteomes" id="UP001597532">
    <property type="component" value="Unassembled WGS sequence"/>
</dbReference>
<keyword evidence="4" id="KW-1185">Reference proteome</keyword>
<dbReference type="PANTHER" id="PTHR43818:SF9">
    <property type="entry name" value="HYPOTHETICAL OXIDOREDUCTASE"/>
    <property type="match status" value="1"/>
</dbReference>
<dbReference type="InterPro" id="IPR050463">
    <property type="entry name" value="Gfo/Idh/MocA_oxidrdct_glycsds"/>
</dbReference>
<gene>
    <name evidence="3" type="ORF">ACFS1K_18670</name>
</gene>
<comment type="caution">
    <text evidence="3">The sequence shown here is derived from an EMBL/GenBank/DDBJ whole genome shotgun (WGS) entry which is preliminary data.</text>
</comment>